<dbReference type="Proteomes" id="UP000662637">
    <property type="component" value="Unassembled WGS sequence"/>
</dbReference>
<keyword evidence="4" id="KW-1185">Reference proteome</keyword>
<dbReference type="AlphaFoldDB" id="A0A5E4DA35"/>
<name>A0A5E4DA35_MARMO</name>
<proteinExistence type="predicted"/>
<reference evidence="3 4" key="1">
    <citation type="submission" date="2019-04" db="EMBL/GenBank/DDBJ databases">
        <authorList>
            <person name="Alioto T."/>
            <person name="Alioto T."/>
        </authorList>
    </citation>
    <scope>NUCLEOTIDE SEQUENCE [LARGE SCALE GENOMIC DNA]</scope>
</reference>
<accession>A0A5E4DA35</accession>
<evidence type="ECO:0000313" key="3">
    <source>
        <dbReference type="EMBL" id="VTJ89609.1"/>
    </source>
</evidence>
<sequence>MSFSLRSGPTPPNQTSAERKAARSPFPRQRLSRGVAGSCSLCGCSDARTKARRGRWKLHFPGALGSGGTGPVRGRGSDRRGNCGGSFVNAGLILSSIRVDRTKEASLIGNSWPTGAEELLSAARVLKRAWVYRRAGLGPWHCIAGARRESGAGKRWQFRGFFDLRLLLHAQELRPLWHGLWSGFTPSGPSRSALSGRLFESFV</sequence>
<dbReference type="EMBL" id="WJEC01004059">
    <property type="protein sequence ID" value="KAF7474334.1"/>
    <property type="molecule type" value="Genomic_DNA"/>
</dbReference>
<feature type="region of interest" description="Disordered" evidence="1">
    <location>
        <begin position="1"/>
        <end position="30"/>
    </location>
</feature>
<protein>
    <submittedName>
        <fullName evidence="3">Uncharacterized protein</fullName>
    </submittedName>
</protein>
<gene>
    <name evidence="2" type="ORF">GHT09_014953</name>
    <name evidence="3" type="ORF">MONAX_5E004657</name>
</gene>
<dbReference type="Proteomes" id="UP000335636">
    <property type="component" value="Unassembled WGS sequence"/>
</dbReference>
<evidence type="ECO:0000313" key="4">
    <source>
        <dbReference type="Proteomes" id="UP000335636"/>
    </source>
</evidence>
<reference evidence="2" key="2">
    <citation type="submission" date="2020-08" db="EMBL/GenBank/DDBJ databases">
        <authorList>
            <person name="Shumante A."/>
            <person name="Zimin A.V."/>
            <person name="Puiu D."/>
            <person name="Salzberg S.L."/>
        </authorList>
    </citation>
    <scope>NUCLEOTIDE SEQUENCE</scope>
    <source>
        <strain evidence="2">WC2-LM</strain>
        <tissue evidence="2">Liver</tissue>
    </source>
</reference>
<dbReference type="EMBL" id="CABDUW010003674">
    <property type="protein sequence ID" value="VTJ89609.1"/>
    <property type="molecule type" value="Genomic_DNA"/>
</dbReference>
<evidence type="ECO:0000256" key="1">
    <source>
        <dbReference type="SAM" id="MobiDB-lite"/>
    </source>
</evidence>
<organism evidence="3 4">
    <name type="scientific">Marmota monax</name>
    <name type="common">Woodchuck</name>
    <dbReference type="NCBI Taxonomy" id="9995"/>
    <lineage>
        <taxon>Eukaryota</taxon>
        <taxon>Metazoa</taxon>
        <taxon>Chordata</taxon>
        <taxon>Craniata</taxon>
        <taxon>Vertebrata</taxon>
        <taxon>Euteleostomi</taxon>
        <taxon>Mammalia</taxon>
        <taxon>Eutheria</taxon>
        <taxon>Euarchontoglires</taxon>
        <taxon>Glires</taxon>
        <taxon>Rodentia</taxon>
        <taxon>Sciuromorpha</taxon>
        <taxon>Sciuridae</taxon>
        <taxon>Xerinae</taxon>
        <taxon>Marmotini</taxon>
        <taxon>Marmota</taxon>
    </lineage>
</organism>
<evidence type="ECO:0000313" key="2">
    <source>
        <dbReference type="EMBL" id="KAF7474334.1"/>
    </source>
</evidence>